<keyword evidence="3" id="KW-1185">Reference proteome</keyword>
<evidence type="ECO:0000313" key="2">
    <source>
        <dbReference type="EMBL" id="KXJ88164.1"/>
    </source>
</evidence>
<organism evidence="2 3">
    <name type="scientific">Microdochium bolleyi</name>
    <dbReference type="NCBI Taxonomy" id="196109"/>
    <lineage>
        <taxon>Eukaryota</taxon>
        <taxon>Fungi</taxon>
        <taxon>Dikarya</taxon>
        <taxon>Ascomycota</taxon>
        <taxon>Pezizomycotina</taxon>
        <taxon>Sordariomycetes</taxon>
        <taxon>Xylariomycetidae</taxon>
        <taxon>Xylariales</taxon>
        <taxon>Microdochiaceae</taxon>
        <taxon>Microdochium</taxon>
    </lineage>
</organism>
<dbReference type="InParanoid" id="A0A136IT24"/>
<keyword evidence="1" id="KW-0732">Signal</keyword>
<evidence type="ECO:0000256" key="1">
    <source>
        <dbReference type="SAM" id="SignalP"/>
    </source>
</evidence>
<gene>
    <name evidence="2" type="ORF">Micbo1qcDRAFT_166806</name>
</gene>
<dbReference type="OrthoDB" id="9970474at2759"/>
<dbReference type="PANTHER" id="PTHR40518:SF1">
    <property type="entry name" value="ACETOACETATE DECARBOXYLASE"/>
    <property type="match status" value="1"/>
</dbReference>
<protein>
    <submittedName>
        <fullName evidence="2">Uncharacterized protein</fullName>
    </submittedName>
</protein>
<dbReference type="InterPro" id="IPR023375">
    <property type="entry name" value="ADC_dom_sf"/>
</dbReference>
<dbReference type="AlphaFoldDB" id="A0A136IT24"/>
<feature type="signal peptide" evidence="1">
    <location>
        <begin position="1"/>
        <end position="20"/>
    </location>
</feature>
<dbReference type="PANTHER" id="PTHR40518">
    <property type="entry name" value="ACETOACETATE DECARBOXYLASE"/>
    <property type="match status" value="1"/>
</dbReference>
<dbReference type="Proteomes" id="UP000070501">
    <property type="component" value="Unassembled WGS sequence"/>
</dbReference>
<dbReference type="EMBL" id="KQ964259">
    <property type="protein sequence ID" value="KXJ88164.1"/>
    <property type="molecule type" value="Genomic_DNA"/>
</dbReference>
<name>A0A136IT24_9PEZI</name>
<dbReference type="Gene3D" id="2.40.400.10">
    <property type="entry name" value="Acetoacetate decarboxylase-like"/>
    <property type="match status" value="1"/>
</dbReference>
<evidence type="ECO:0000313" key="3">
    <source>
        <dbReference type="Proteomes" id="UP000070501"/>
    </source>
</evidence>
<proteinExistence type="predicted"/>
<reference evidence="3" key="1">
    <citation type="submission" date="2016-02" db="EMBL/GenBank/DDBJ databases">
        <title>Draft genome sequence of Microdochium bolleyi, a fungal endophyte of beachgrass.</title>
        <authorList>
            <consortium name="DOE Joint Genome Institute"/>
            <person name="David A.S."/>
            <person name="May G."/>
            <person name="Haridas S."/>
            <person name="Lim J."/>
            <person name="Wang M."/>
            <person name="Labutti K."/>
            <person name="Lipzen A."/>
            <person name="Barry K."/>
            <person name="Grigoriev I.V."/>
        </authorList>
    </citation>
    <scope>NUCLEOTIDE SEQUENCE [LARGE SCALE GENOMIC DNA]</scope>
    <source>
        <strain evidence="3">J235TASD1</strain>
    </source>
</reference>
<sequence>MRFIDVALAGVALCLSPVGAQMARVCDNCTNESTEPFVEAPAPWELKTERAYVIPMIGLPSKLPNKAFSPLERNSTYATEGDFLGGLGLMAIIRYSDSPVGPYDEFLVIPGLFNQPGGGLIPDVKRRISRIYVSHKYTTWNGRRNWNIPKHLARFDWSTNRDGSETVKIFPHDTTALLDESAGPSKLPFFQGTFRTIPIVGDLVQIPFSTAIIDVLGGIGIDPLALASPPLPEGKSVYGELAGTDVGQITQFGVKSSLATVGTMDMYQGPKGDQVGSTGRNAVGDEYFANFWPGMLRNTPALR</sequence>
<feature type="non-terminal residue" evidence="2">
    <location>
        <position position="303"/>
    </location>
</feature>
<dbReference type="SUPFAM" id="SSF160104">
    <property type="entry name" value="Acetoacetate decarboxylase-like"/>
    <property type="match status" value="1"/>
</dbReference>
<accession>A0A136IT24</accession>
<feature type="chain" id="PRO_5007293092" evidence="1">
    <location>
        <begin position="21"/>
        <end position="303"/>
    </location>
</feature>